<feature type="transmembrane region" description="Helical" evidence="1">
    <location>
        <begin position="7"/>
        <end position="28"/>
    </location>
</feature>
<protein>
    <submittedName>
        <fullName evidence="2">Branched-chain amino acid transporter AzlD</fullName>
    </submittedName>
</protein>
<dbReference type="EMBL" id="JAAMFJ010000001">
    <property type="protein sequence ID" value="MBS9336073.1"/>
    <property type="molecule type" value="Genomic_DNA"/>
</dbReference>
<proteinExistence type="predicted"/>
<dbReference type="RefSeq" id="WP_213792623.1">
    <property type="nucleotide sequence ID" value="NZ_JAAMFJ010000001.1"/>
</dbReference>
<gene>
    <name evidence="2" type="ORF">G6R28_02350</name>
</gene>
<feature type="transmembrane region" description="Helical" evidence="1">
    <location>
        <begin position="89"/>
        <end position="106"/>
    </location>
</feature>
<evidence type="ECO:0000256" key="1">
    <source>
        <dbReference type="SAM" id="Phobius"/>
    </source>
</evidence>
<keyword evidence="1" id="KW-0812">Transmembrane</keyword>
<organism evidence="2 3">
    <name type="scientific">Fructobacillus papyrifericola</name>
    <dbReference type="NCBI Taxonomy" id="2713172"/>
    <lineage>
        <taxon>Bacteria</taxon>
        <taxon>Bacillati</taxon>
        <taxon>Bacillota</taxon>
        <taxon>Bacilli</taxon>
        <taxon>Lactobacillales</taxon>
        <taxon>Lactobacillaceae</taxon>
        <taxon>Fructobacillus</taxon>
    </lineage>
</organism>
<sequence length="107" mass="11775">MTVPNEIMTIAIASLATFATRFLPFLIFSGKKETPGFVKYLGEHLPPAILGILVIYCYKSQILHPGFDSLLAFFAGLVTVALYYVKSDMLLAILFGSATYVGLVYLF</sequence>
<evidence type="ECO:0000313" key="3">
    <source>
        <dbReference type="Proteomes" id="UP000735205"/>
    </source>
</evidence>
<dbReference type="PIRSF" id="PIRSF003203">
    <property type="entry name" value="AzlD"/>
    <property type="match status" value="1"/>
</dbReference>
<dbReference type="Pfam" id="PF05437">
    <property type="entry name" value="AzlD"/>
    <property type="match status" value="1"/>
</dbReference>
<dbReference type="InterPro" id="IPR008407">
    <property type="entry name" value="Brnchd-chn_aa_trnsp_AzlD"/>
</dbReference>
<reference evidence="2 3" key="1">
    <citation type="submission" date="2020-02" db="EMBL/GenBank/DDBJ databases">
        <title>Fructobacillus sp. isolated from paper mulberry of Taiwan.</title>
        <authorList>
            <person name="Lin S.-T."/>
        </authorList>
    </citation>
    <scope>NUCLEOTIDE SEQUENCE [LARGE SCALE GENOMIC DNA]</scope>
    <source>
        <strain evidence="2 3">M1-21</strain>
    </source>
</reference>
<accession>A0ABS5QS99</accession>
<dbReference type="Proteomes" id="UP000735205">
    <property type="component" value="Unassembled WGS sequence"/>
</dbReference>
<feature type="transmembrane region" description="Helical" evidence="1">
    <location>
        <begin position="40"/>
        <end position="58"/>
    </location>
</feature>
<comment type="caution">
    <text evidence="2">The sequence shown here is derived from an EMBL/GenBank/DDBJ whole genome shotgun (WGS) entry which is preliminary data.</text>
</comment>
<name>A0ABS5QS99_9LACO</name>
<keyword evidence="1" id="KW-1133">Transmembrane helix</keyword>
<feature type="transmembrane region" description="Helical" evidence="1">
    <location>
        <begin position="65"/>
        <end position="83"/>
    </location>
</feature>
<evidence type="ECO:0000313" key="2">
    <source>
        <dbReference type="EMBL" id="MBS9336073.1"/>
    </source>
</evidence>
<keyword evidence="3" id="KW-1185">Reference proteome</keyword>
<keyword evidence="1" id="KW-0472">Membrane</keyword>